<keyword evidence="6" id="KW-0963">Cytoplasm</keyword>
<evidence type="ECO:0000256" key="5">
    <source>
        <dbReference type="ARBA" id="ARBA00023175"/>
    </source>
</evidence>
<dbReference type="AlphaFoldDB" id="A0A9F5J9G4"/>
<evidence type="ECO:0000313" key="11">
    <source>
        <dbReference type="Proteomes" id="UP000695026"/>
    </source>
</evidence>
<dbReference type="Gene3D" id="3.40.850.10">
    <property type="entry name" value="Kinesin motor domain"/>
    <property type="match status" value="1"/>
</dbReference>
<evidence type="ECO:0000313" key="12">
    <source>
        <dbReference type="RefSeq" id="XP_025030348.1"/>
    </source>
</evidence>
<dbReference type="PROSITE" id="PS50067">
    <property type="entry name" value="KINESIN_MOTOR_2"/>
    <property type="match status" value="1"/>
</dbReference>
<dbReference type="InterPro" id="IPR027640">
    <property type="entry name" value="Kinesin-like_fam"/>
</dbReference>
<sequence>MVEEGGVTVCVRVRPLIARENEDLDEKGQVSWKSEDCTVSQIDGTKSFVFDRVFHSENSTKEVYQGVAAPIIKSAVQGYNGTIFAYGQTASGKTYTMLGTQDSPGILPMAINDVFNTICRIPNREFLLRISYMEIHNETIQDLLCSNIRKKKPLVVREDINRTIYVEDLSEEVVVSPEQVMSWLEKGEKNRHYGETKMNERSSRSHTIFRMIIESKEKDTSSSSYEEAVMVSHLNLVDLAGSERASQTGAEGIRLKEGCNINRSLFILGQVIKKLCDDQFGGFINYRDSKLTRILQNSLGGNAKTVIICTITPVSLEETLSTLQFASTAKKMKNTPKVNEVLDDDALLKRYRKEIEDLKRRLEEVSSHSHTKNQLAQLLEEKNSVQKQQQDRIRALTEMLVTASSFLQERELKAKKKRRVTWAPGAVSQDGGKSFLEDFPGRAKRFKASLSSLTEMEESVSSEFSEYDDQFMTASVVIPEEEWIPGSEINFSPKDFAESIQLCQSLLEERDNAVTEQQTIKAKLDTLCFEKEQLVYELTELREKMSTSEFVALEKEASEEQEMQLMHEISNLKAIISHAEIYNQDLQQEIKSKDMQCKEQEERIKALEEHTEKLKNLVEELEREKRDVPILVQTPSKNLDETQQLKQSLRDAEAVALDAKKESAFLRSENLALKEKMNQLSDTYTQMEKDLGCYKSQLEAGKVTYKKMQSDLQKELQYYVQENAKLESLVKVNDSK</sequence>
<dbReference type="GO" id="GO:0000280">
    <property type="term" value="P:nuclear division"/>
    <property type="evidence" value="ECO:0007669"/>
    <property type="project" value="UniProtKB-ARBA"/>
</dbReference>
<dbReference type="Proteomes" id="UP000695026">
    <property type="component" value="Unplaced"/>
</dbReference>
<evidence type="ECO:0000256" key="3">
    <source>
        <dbReference type="ARBA" id="ARBA00022840"/>
    </source>
</evidence>
<protein>
    <recommendedName>
        <fullName evidence="8">Kinesin-like protein</fullName>
    </recommendedName>
</protein>
<dbReference type="GeneID" id="103059939"/>
<evidence type="ECO:0000256" key="9">
    <source>
        <dbReference type="SAM" id="Coils"/>
    </source>
</evidence>
<keyword evidence="2 7" id="KW-0547">Nucleotide-binding</keyword>
<dbReference type="InterPro" id="IPR019821">
    <property type="entry name" value="Kinesin_motor_CS"/>
</dbReference>
<dbReference type="InterPro" id="IPR001752">
    <property type="entry name" value="Kinesin_motor_dom"/>
</dbReference>
<dbReference type="InterPro" id="IPR036961">
    <property type="entry name" value="Kinesin_motor_dom_sf"/>
</dbReference>
<dbReference type="GO" id="GO:0008608">
    <property type="term" value="P:attachment of spindle microtubules to kinetochore"/>
    <property type="evidence" value="ECO:0007669"/>
    <property type="project" value="UniProtKB-ARBA"/>
</dbReference>
<evidence type="ECO:0000256" key="1">
    <source>
        <dbReference type="ARBA" id="ARBA00004245"/>
    </source>
</evidence>
<organism evidence="11 12">
    <name type="scientific">Python bivittatus</name>
    <name type="common">Burmese python</name>
    <name type="synonym">Python molurus bivittatus</name>
    <dbReference type="NCBI Taxonomy" id="176946"/>
    <lineage>
        <taxon>Eukaryota</taxon>
        <taxon>Metazoa</taxon>
        <taxon>Chordata</taxon>
        <taxon>Craniata</taxon>
        <taxon>Vertebrata</taxon>
        <taxon>Euteleostomi</taxon>
        <taxon>Lepidosauria</taxon>
        <taxon>Squamata</taxon>
        <taxon>Bifurcata</taxon>
        <taxon>Unidentata</taxon>
        <taxon>Episquamata</taxon>
        <taxon>Toxicofera</taxon>
        <taxon>Serpentes</taxon>
        <taxon>Henophidia</taxon>
        <taxon>Pythonidae</taxon>
        <taxon>Python</taxon>
    </lineage>
</organism>
<dbReference type="GO" id="GO:0005874">
    <property type="term" value="C:microtubule"/>
    <property type="evidence" value="ECO:0007669"/>
    <property type="project" value="UniProtKB-KW"/>
</dbReference>
<keyword evidence="4 9" id="KW-0175">Coiled coil</keyword>
<keyword evidence="6" id="KW-0206">Cytoskeleton</keyword>
<dbReference type="CDD" id="cd01374">
    <property type="entry name" value="KISc_CENP_E"/>
    <property type="match status" value="1"/>
</dbReference>
<dbReference type="SUPFAM" id="SSF52540">
    <property type="entry name" value="P-loop containing nucleoside triphosphate hydrolases"/>
    <property type="match status" value="1"/>
</dbReference>
<dbReference type="GO" id="GO:0140694">
    <property type="term" value="P:membraneless organelle assembly"/>
    <property type="evidence" value="ECO:0007669"/>
    <property type="project" value="UniProtKB-ARBA"/>
</dbReference>
<dbReference type="GO" id="GO:0000278">
    <property type="term" value="P:mitotic cell cycle"/>
    <property type="evidence" value="ECO:0007669"/>
    <property type="project" value="TreeGrafter"/>
</dbReference>
<dbReference type="PANTHER" id="PTHR47968">
    <property type="entry name" value="CENTROMERE PROTEIN E"/>
    <property type="match status" value="1"/>
</dbReference>
<name>A0A9F5J9G4_PYTBI</name>
<evidence type="ECO:0000256" key="6">
    <source>
        <dbReference type="ARBA" id="ARBA00023212"/>
    </source>
</evidence>
<dbReference type="GO" id="GO:0030071">
    <property type="term" value="P:regulation of mitotic metaphase/anaphase transition"/>
    <property type="evidence" value="ECO:0007669"/>
    <property type="project" value="UniProtKB-ARBA"/>
</dbReference>
<comment type="subcellular location">
    <subcellularLocation>
        <location evidence="1">Cytoplasm</location>
        <location evidence="1">Cytoskeleton</location>
    </subcellularLocation>
</comment>
<dbReference type="InterPro" id="IPR027417">
    <property type="entry name" value="P-loop_NTPase"/>
</dbReference>
<keyword evidence="3 7" id="KW-0067">ATP-binding</keyword>
<feature type="binding site" evidence="7">
    <location>
        <begin position="87"/>
        <end position="94"/>
    </location>
    <ligand>
        <name>ATP</name>
        <dbReference type="ChEBI" id="CHEBI:30616"/>
    </ligand>
</feature>
<dbReference type="GO" id="GO:0007018">
    <property type="term" value="P:microtubule-based movement"/>
    <property type="evidence" value="ECO:0007669"/>
    <property type="project" value="InterPro"/>
</dbReference>
<dbReference type="GO" id="GO:0000779">
    <property type="term" value="C:condensed chromosome, centromeric region"/>
    <property type="evidence" value="ECO:0007669"/>
    <property type="project" value="UniProtKB-ARBA"/>
</dbReference>
<keyword evidence="8" id="KW-0493">Microtubule</keyword>
<dbReference type="RefSeq" id="XP_025030348.1">
    <property type="nucleotide sequence ID" value="XM_025174580.1"/>
</dbReference>
<dbReference type="GO" id="GO:0007051">
    <property type="term" value="P:spindle organization"/>
    <property type="evidence" value="ECO:0007669"/>
    <property type="project" value="UniProtKB-ARBA"/>
</dbReference>
<accession>A0A9F5J9G4</accession>
<feature type="domain" description="Kinesin motor" evidence="10">
    <location>
        <begin position="6"/>
        <end position="332"/>
    </location>
</feature>
<gene>
    <name evidence="12" type="primary">LOC103059939</name>
</gene>
<dbReference type="Pfam" id="PF00225">
    <property type="entry name" value="Kinesin"/>
    <property type="match status" value="1"/>
</dbReference>
<feature type="coiled-coil region" evidence="9">
    <location>
        <begin position="583"/>
        <end position="690"/>
    </location>
</feature>
<evidence type="ECO:0000256" key="2">
    <source>
        <dbReference type="ARBA" id="ARBA00022741"/>
    </source>
</evidence>
<feature type="coiled-coil region" evidence="9">
    <location>
        <begin position="341"/>
        <end position="388"/>
    </location>
</feature>
<dbReference type="SMART" id="SM00129">
    <property type="entry name" value="KISc"/>
    <property type="match status" value="1"/>
</dbReference>
<dbReference type="GO" id="GO:0003777">
    <property type="term" value="F:microtubule motor activity"/>
    <property type="evidence" value="ECO:0007669"/>
    <property type="project" value="InterPro"/>
</dbReference>
<keyword evidence="11" id="KW-1185">Reference proteome</keyword>
<evidence type="ECO:0000256" key="8">
    <source>
        <dbReference type="RuleBase" id="RU000394"/>
    </source>
</evidence>
<evidence type="ECO:0000259" key="10">
    <source>
        <dbReference type="PROSITE" id="PS50067"/>
    </source>
</evidence>
<keyword evidence="5 7" id="KW-0505">Motor protein</keyword>
<feature type="non-terminal residue" evidence="12">
    <location>
        <position position="736"/>
    </location>
</feature>
<dbReference type="PROSITE" id="PS00411">
    <property type="entry name" value="KINESIN_MOTOR_1"/>
    <property type="match status" value="1"/>
</dbReference>
<dbReference type="GO" id="GO:0005524">
    <property type="term" value="F:ATP binding"/>
    <property type="evidence" value="ECO:0007669"/>
    <property type="project" value="UniProtKB-UniRule"/>
</dbReference>
<dbReference type="PANTHER" id="PTHR47968:SF75">
    <property type="entry name" value="CENTROMERE-ASSOCIATED PROTEIN E"/>
    <property type="match status" value="1"/>
</dbReference>
<proteinExistence type="inferred from homology"/>
<dbReference type="OrthoDB" id="21525at2759"/>
<comment type="similarity">
    <text evidence="7 8">Belongs to the TRAFAC class myosin-kinesin ATPase superfamily. Kinesin family.</text>
</comment>
<dbReference type="GO" id="GO:0043515">
    <property type="term" value="F:kinetochore binding"/>
    <property type="evidence" value="ECO:0007669"/>
    <property type="project" value="UniProtKB-ARBA"/>
</dbReference>
<dbReference type="FunFam" id="3.40.850.10:FF:000026">
    <property type="entry name" value="Centromere-associated protein E"/>
    <property type="match status" value="1"/>
</dbReference>
<dbReference type="KEGG" id="pbi:103059939"/>
<reference evidence="12" key="1">
    <citation type="submission" date="2025-08" db="UniProtKB">
        <authorList>
            <consortium name="RefSeq"/>
        </authorList>
    </citation>
    <scope>IDENTIFICATION</scope>
    <source>
        <tissue evidence="12">Liver</tissue>
    </source>
</reference>
<dbReference type="GO" id="GO:0008017">
    <property type="term" value="F:microtubule binding"/>
    <property type="evidence" value="ECO:0007669"/>
    <property type="project" value="InterPro"/>
</dbReference>
<evidence type="ECO:0000256" key="4">
    <source>
        <dbReference type="ARBA" id="ARBA00023054"/>
    </source>
</evidence>
<dbReference type="PRINTS" id="PR00380">
    <property type="entry name" value="KINESINHEAVY"/>
</dbReference>
<evidence type="ECO:0000256" key="7">
    <source>
        <dbReference type="PROSITE-ProRule" id="PRU00283"/>
    </source>
</evidence>